<dbReference type="PANTHER" id="PTHR18964">
    <property type="entry name" value="ROK (REPRESSOR, ORF, KINASE) FAMILY"/>
    <property type="match status" value="1"/>
</dbReference>
<dbReference type="AlphaFoldDB" id="A0A9D9NE34"/>
<comment type="caution">
    <text evidence="1">The sequence shown here is derived from an EMBL/GenBank/DDBJ whole genome shotgun (WGS) entry which is preliminary data.</text>
</comment>
<reference evidence="1" key="1">
    <citation type="submission" date="2020-10" db="EMBL/GenBank/DDBJ databases">
        <authorList>
            <person name="Gilroy R."/>
        </authorList>
    </citation>
    <scope>NUCLEOTIDE SEQUENCE</scope>
    <source>
        <strain evidence="1">14700</strain>
    </source>
</reference>
<dbReference type="InterPro" id="IPR043129">
    <property type="entry name" value="ATPase_NBD"/>
</dbReference>
<dbReference type="InterPro" id="IPR036388">
    <property type="entry name" value="WH-like_DNA-bd_sf"/>
</dbReference>
<dbReference type="Pfam" id="PF00480">
    <property type="entry name" value="ROK"/>
    <property type="match status" value="1"/>
</dbReference>
<sequence>MDFSKPDNARTINRLRVLSELRKGQASKAELSRKLGINKVSIGEMTDKMIAEGLIEEGEKDFSSPGRPGRLLSINKDKGRVFAFCVSKRAVSVSVSNLLGRVLRFERYPRKDDMLENIQRAIARMSDKATIYGSAAIIPEDFDTSILPSPILCVNRAEAEAESEIMRIGKSDGMLFLSWSDTFDAAIIRNGELHHLPDLAHIKAQRDGECTCGGRGCLEAAASGNALLTKTGAESIKDLVRNNSYGYAIKEAMRPLAAALAEAVQALSASSVMITGELSQLSDEAYAYLQELLHSVLPPYRKDIPVYRSLSGDNGQREGAAIMALDAFFYRSLLLEKLDAIENLSSVFQT</sequence>
<dbReference type="EMBL" id="JADIMF010000163">
    <property type="protein sequence ID" value="MBO8470133.1"/>
    <property type="molecule type" value="Genomic_DNA"/>
</dbReference>
<dbReference type="InterPro" id="IPR036390">
    <property type="entry name" value="WH_DNA-bd_sf"/>
</dbReference>
<dbReference type="Gene3D" id="3.30.420.40">
    <property type="match status" value="1"/>
</dbReference>
<dbReference type="Gene3D" id="1.10.10.10">
    <property type="entry name" value="Winged helix-like DNA-binding domain superfamily/Winged helix DNA-binding domain"/>
    <property type="match status" value="1"/>
</dbReference>
<accession>A0A9D9NE34</accession>
<gene>
    <name evidence="1" type="ORF">IAA72_10185</name>
</gene>
<reference evidence="1" key="2">
    <citation type="journal article" date="2021" name="PeerJ">
        <title>Extensive microbial diversity within the chicken gut microbiome revealed by metagenomics and culture.</title>
        <authorList>
            <person name="Gilroy R."/>
            <person name="Ravi A."/>
            <person name="Getino M."/>
            <person name="Pursley I."/>
            <person name="Horton D.L."/>
            <person name="Alikhan N.F."/>
            <person name="Baker D."/>
            <person name="Gharbi K."/>
            <person name="Hall N."/>
            <person name="Watson M."/>
            <person name="Adriaenssens E.M."/>
            <person name="Foster-Nyarko E."/>
            <person name="Jarju S."/>
            <person name="Secka A."/>
            <person name="Antonio M."/>
            <person name="Oren A."/>
            <person name="Chaudhuri R.R."/>
            <person name="La Ragione R."/>
            <person name="Hildebrand F."/>
            <person name="Pallen M.J."/>
        </authorList>
    </citation>
    <scope>NUCLEOTIDE SEQUENCE</scope>
    <source>
        <strain evidence="1">14700</strain>
    </source>
</reference>
<evidence type="ECO:0000313" key="2">
    <source>
        <dbReference type="Proteomes" id="UP000810292"/>
    </source>
</evidence>
<dbReference type="InterPro" id="IPR000600">
    <property type="entry name" value="ROK"/>
</dbReference>
<dbReference type="Proteomes" id="UP000810292">
    <property type="component" value="Unassembled WGS sequence"/>
</dbReference>
<evidence type="ECO:0000313" key="1">
    <source>
        <dbReference type="EMBL" id="MBO8470133.1"/>
    </source>
</evidence>
<dbReference type="SUPFAM" id="SSF46785">
    <property type="entry name" value="Winged helix' DNA-binding domain"/>
    <property type="match status" value="1"/>
</dbReference>
<dbReference type="SUPFAM" id="SSF53067">
    <property type="entry name" value="Actin-like ATPase domain"/>
    <property type="match status" value="1"/>
</dbReference>
<proteinExistence type="predicted"/>
<dbReference type="PANTHER" id="PTHR18964:SF173">
    <property type="entry name" value="GLUCOKINASE"/>
    <property type="match status" value="1"/>
</dbReference>
<protein>
    <submittedName>
        <fullName evidence="1">ROK family transcriptional regulator</fullName>
    </submittedName>
</protein>
<organism evidence="1 2">
    <name type="scientific">Candidatus Ornithospirochaeta stercoravium</name>
    <dbReference type="NCBI Taxonomy" id="2840897"/>
    <lineage>
        <taxon>Bacteria</taxon>
        <taxon>Pseudomonadati</taxon>
        <taxon>Spirochaetota</taxon>
        <taxon>Spirochaetia</taxon>
        <taxon>Spirochaetales</taxon>
        <taxon>Spirochaetaceae</taxon>
        <taxon>Spirochaetaceae incertae sedis</taxon>
        <taxon>Candidatus Ornithospirochaeta</taxon>
    </lineage>
</organism>
<name>A0A9D9NE34_9SPIO</name>